<name>A0ABV0SPH3_9TELE</name>
<reference evidence="2 3" key="1">
    <citation type="submission" date="2021-06" db="EMBL/GenBank/DDBJ databases">
        <authorList>
            <person name="Palmer J.M."/>
        </authorList>
    </citation>
    <scope>NUCLEOTIDE SEQUENCE [LARGE SCALE GENOMIC DNA]</scope>
    <source>
        <strain evidence="3">if_2019</strain>
        <tissue evidence="2">Muscle</tissue>
    </source>
</reference>
<sequence length="75" mass="8621">MMHFAAKSPNREESVPAGLLSSSATKQHFRTTGTVIIAQIDSSSCFHREEAYLHITRPTFSLLSWMQREDLRHFQ</sequence>
<organism evidence="2 3">
    <name type="scientific">Ilyodon furcidens</name>
    <name type="common">goldbreast splitfin</name>
    <dbReference type="NCBI Taxonomy" id="33524"/>
    <lineage>
        <taxon>Eukaryota</taxon>
        <taxon>Metazoa</taxon>
        <taxon>Chordata</taxon>
        <taxon>Craniata</taxon>
        <taxon>Vertebrata</taxon>
        <taxon>Euteleostomi</taxon>
        <taxon>Actinopterygii</taxon>
        <taxon>Neopterygii</taxon>
        <taxon>Teleostei</taxon>
        <taxon>Neoteleostei</taxon>
        <taxon>Acanthomorphata</taxon>
        <taxon>Ovalentaria</taxon>
        <taxon>Atherinomorphae</taxon>
        <taxon>Cyprinodontiformes</taxon>
        <taxon>Goodeidae</taxon>
        <taxon>Ilyodon</taxon>
    </lineage>
</organism>
<feature type="region of interest" description="Disordered" evidence="1">
    <location>
        <begin position="1"/>
        <end position="22"/>
    </location>
</feature>
<protein>
    <submittedName>
        <fullName evidence="2">Uncharacterized protein</fullName>
    </submittedName>
</protein>
<keyword evidence="3" id="KW-1185">Reference proteome</keyword>
<comment type="caution">
    <text evidence="2">The sequence shown here is derived from an EMBL/GenBank/DDBJ whole genome shotgun (WGS) entry which is preliminary data.</text>
</comment>
<proteinExistence type="predicted"/>
<dbReference type="Proteomes" id="UP001482620">
    <property type="component" value="Unassembled WGS sequence"/>
</dbReference>
<evidence type="ECO:0000313" key="2">
    <source>
        <dbReference type="EMBL" id="MEQ2222224.1"/>
    </source>
</evidence>
<dbReference type="EMBL" id="JAHRIQ010002794">
    <property type="protein sequence ID" value="MEQ2222224.1"/>
    <property type="molecule type" value="Genomic_DNA"/>
</dbReference>
<accession>A0ABV0SPH3</accession>
<evidence type="ECO:0000313" key="3">
    <source>
        <dbReference type="Proteomes" id="UP001482620"/>
    </source>
</evidence>
<gene>
    <name evidence="2" type="ORF">ILYODFUR_023956</name>
</gene>
<evidence type="ECO:0000256" key="1">
    <source>
        <dbReference type="SAM" id="MobiDB-lite"/>
    </source>
</evidence>